<dbReference type="RefSeq" id="WP_373877494.1">
    <property type="nucleotide sequence ID" value="NZ_BSFH01000083.1"/>
</dbReference>
<evidence type="ECO:0000313" key="1">
    <source>
        <dbReference type="EMBL" id="GLK65331.1"/>
    </source>
</evidence>
<protein>
    <recommendedName>
        <fullName evidence="3">PAAR domain-containing protein</fullName>
    </recommendedName>
</protein>
<reference evidence="1" key="2">
    <citation type="submission" date="2023-01" db="EMBL/GenBank/DDBJ databases">
        <authorList>
            <person name="Sun Q."/>
            <person name="Evtushenko L."/>
        </authorList>
    </citation>
    <scope>NUCLEOTIDE SEQUENCE</scope>
    <source>
        <strain evidence="1">VKM B-2222</strain>
    </source>
</reference>
<evidence type="ECO:0008006" key="3">
    <source>
        <dbReference type="Google" id="ProtNLM"/>
    </source>
</evidence>
<reference evidence="1" key="1">
    <citation type="journal article" date="2014" name="Int. J. Syst. Evol. Microbiol.">
        <title>Complete genome sequence of Corynebacterium casei LMG S-19264T (=DSM 44701T), isolated from a smear-ripened cheese.</title>
        <authorList>
            <consortium name="US DOE Joint Genome Institute (JGI-PGF)"/>
            <person name="Walter F."/>
            <person name="Albersmeier A."/>
            <person name="Kalinowski J."/>
            <person name="Ruckert C."/>
        </authorList>
    </citation>
    <scope>NUCLEOTIDE SEQUENCE</scope>
    <source>
        <strain evidence="1">VKM B-2222</strain>
    </source>
</reference>
<keyword evidence="2" id="KW-1185">Reference proteome</keyword>
<name>A0AAD3P119_9RHOB</name>
<evidence type="ECO:0000313" key="2">
    <source>
        <dbReference type="Proteomes" id="UP001143349"/>
    </source>
</evidence>
<dbReference type="Pfam" id="PF05488">
    <property type="entry name" value="PAAR_motif"/>
    <property type="match status" value="1"/>
</dbReference>
<comment type="caution">
    <text evidence="1">The sequence shown here is derived from an EMBL/GenBank/DDBJ whole genome shotgun (WGS) entry which is preliminary data.</text>
</comment>
<accession>A0AAD3P119</accession>
<proteinExistence type="predicted"/>
<dbReference type="CDD" id="cd14743">
    <property type="entry name" value="PAAR_CT_1"/>
    <property type="match status" value="1"/>
</dbReference>
<dbReference type="InterPro" id="IPR008727">
    <property type="entry name" value="PAAR_motif"/>
</dbReference>
<sequence length="84" mass="8581">MKPVARLTDMHDCPVHGLNAVTSVLTRSRGDGMRIATVGDMTACGAIITTGTDTCIIDGRKAAIIGSRTSHGGVIVSGSQTLKG</sequence>
<dbReference type="Gene3D" id="2.60.200.60">
    <property type="match status" value="1"/>
</dbReference>
<gene>
    <name evidence="1" type="ORF">GCM10017635_28050</name>
</gene>
<organism evidence="1 2">
    <name type="scientific">Paracoccus kondratievae</name>
    <dbReference type="NCBI Taxonomy" id="135740"/>
    <lineage>
        <taxon>Bacteria</taxon>
        <taxon>Pseudomonadati</taxon>
        <taxon>Pseudomonadota</taxon>
        <taxon>Alphaproteobacteria</taxon>
        <taxon>Rhodobacterales</taxon>
        <taxon>Paracoccaceae</taxon>
        <taxon>Paracoccus</taxon>
    </lineage>
</organism>
<dbReference type="AlphaFoldDB" id="A0AAD3P119"/>
<dbReference type="EMBL" id="BSFH01000083">
    <property type="protein sequence ID" value="GLK65331.1"/>
    <property type="molecule type" value="Genomic_DNA"/>
</dbReference>
<dbReference type="Proteomes" id="UP001143349">
    <property type="component" value="Unassembled WGS sequence"/>
</dbReference>